<proteinExistence type="predicted"/>
<organism evidence="1 2">
    <name type="scientific">Paenibacillus mesotrionivorans</name>
    <dbReference type="NCBI Taxonomy" id="3160968"/>
    <lineage>
        <taxon>Bacteria</taxon>
        <taxon>Bacillati</taxon>
        <taxon>Bacillota</taxon>
        <taxon>Bacilli</taxon>
        <taxon>Bacillales</taxon>
        <taxon>Paenibacillaceae</taxon>
        <taxon>Paenibacillus</taxon>
    </lineage>
</organism>
<name>A0ACC7NU57_9BACL</name>
<comment type="caution">
    <text evidence="1">The sequence shown here is derived from an EMBL/GenBank/DDBJ whole genome shotgun (WGS) entry which is preliminary data.</text>
</comment>
<dbReference type="Proteomes" id="UP001631969">
    <property type="component" value="Unassembled WGS sequence"/>
</dbReference>
<sequence>MEQYVQFSILGENYSIRISGIHEIIRMQPITFIPNSPTYMKGVINLRGSIIPVISLRSLFLMEEAEPTKASRIMVVHYRGNPMGIIVDKVDKVVVFSNIHEASSQYGNGSMACISGIGIAAGELVGIINLDEILLET</sequence>
<evidence type="ECO:0000313" key="2">
    <source>
        <dbReference type="Proteomes" id="UP001631969"/>
    </source>
</evidence>
<dbReference type="EMBL" id="JBJURJ010000003">
    <property type="protein sequence ID" value="MFM9327695.1"/>
    <property type="molecule type" value="Genomic_DNA"/>
</dbReference>
<evidence type="ECO:0000313" key="1">
    <source>
        <dbReference type="EMBL" id="MFM9327695.1"/>
    </source>
</evidence>
<keyword evidence="2" id="KW-1185">Reference proteome</keyword>
<accession>A0ACC7NU57</accession>
<protein>
    <submittedName>
        <fullName evidence="1">Chemotaxis protein CheW</fullName>
    </submittedName>
</protein>
<gene>
    <name evidence="1" type="ORF">ACI1P1_05190</name>
</gene>
<reference evidence="1" key="1">
    <citation type="submission" date="2024-12" db="EMBL/GenBank/DDBJ databases">
        <authorList>
            <person name="Wu N."/>
        </authorList>
    </citation>
    <scope>NUCLEOTIDE SEQUENCE</scope>
    <source>
        <strain evidence="1">P15</strain>
    </source>
</reference>